<dbReference type="CDD" id="cd16917">
    <property type="entry name" value="HATPase_UhpB-NarQ-NarX-like"/>
    <property type="match status" value="1"/>
</dbReference>
<dbReference type="GO" id="GO:0000155">
    <property type="term" value="F:phosphorelay sensor kinase activity"/>
    <property type="evidence" value="ECO:0007669"/>
    <property type="project" value="InterPro"/>
</dbReference>
<dbReference type="PANTHER" id="PTHR24421">
    <property type="entry name" value="NITRATE/NITRITE SENSOR PROTEIN NARX-RELATED"/>
    <property type="match status" value="1"/>
</dbReference>
<dbReference type="InterPro" id="IPR050482">
    <property type="entry name" value="Sensor_HK_TwoCompSys"/>
</dbReference>
<evidence type="ECO:0000256" key="3">
    <source>
        <dbReference type="ARBA" id="ARBA00023012"/>
    </source>
</evidence>
<reference evidence="7" key="1">
    <citation type="journal article" date="2012" name="PLoS ONE">
        <title>Functional metagenomics unveils a multifunctional glycosyl hydrolase from the family 43 catalysing the breakdown of plant polymers in the calf rumen.</title>
        <authorList>
            <person name="Ferrer M."/>
            <person name="Ghazi A."/>
            <person name="Beloqui A."/>
            <person name="Vieites J.M."/>
            <person name="Lopez-Cortes N."/>
            <person name="Marin-Navarro J."/>
            <person name="Nechitaylo T.Y."/>
            <person name="Guazzaroni M.E."/>
            <person name="Polaina J."/>
            <person name="Waliczek A."/>
            <person name="Chernikova T.N."/>
            <person name="Reva O.N."/>
            <person name="Golyshina O.V."/>
            <person name="Golyshin P.N."/>
        </authorList>
    </citation>
    <scope>NUCLEOTIDE SEQUENCE</scope>
</reference>
<dbReference type="AlphaFoldDB" id="I6XZA5"/>
<evidence type="ECO:0000256" key="4">
    <source>
        <dbReference type="SAM" id="Phobius"/>
    </source>
</evidence>
<dbReference type="Pfam" id="PF07730">
    <property type="entry name" value="HisKA_3"/>
    <property type="match status" value="1"/>
</dbReference>
<dbReference type="InterPro" id="IPR036890">
    <property type="entry name" value="HATPase_C_sf"/>
</dbReference>
<dbReference type="InterPro" id="IPR011712">
    <property type="entry name" value="Sig_transdc_His_kin_sub3_dim/P"/>
</dbReference>
<dbReference type="GO" id="GO:0046983">
    <property type="term" value="F:protein dimerization activity"/>
    <property type="evidence" value="ECO:0007669"/>
    <property type="project" value="InterPro"/>
</dbReference>
<dbReference type="GO" id="GO:0016020">
    <property type="term" value="C:membrane"/>
    <property type="evidence" value="ECO:0007669"/>
    <property type="project" value="InterPro"/>
</dbReference>
<keyword evidence="4" id="KW-0812">Transmembrane</keyword>
<keyword evidence="5" id="KW-0732">Signal</keyword>
<keyword evidence="4" id="KW-1133">Transmembrane helix</keyword>
<feature type="signal peptide" evidence="5">
    <location>
        <begin position="1"/>
        <end position="17"/>
    </location>
</feature>
<name>I6XZA5_9BACT</name>
<evidence type="ECO:0000313" key="7">
    <source>
        <dbReference type="EMBL" id="AFN57686.1"/>
    </source>
</evidence>
<accession>I6XZA5</accession>
<dbReference type="Gene3D" id="1.20.5.1930">
    <property type="match status" value="1"/>
</dbReference>
<feature type="transmembrane region" description="Helical" evidence="4">
    <location>
        <begin position="455"/>
        <end position="476"/>
    </location>
</feature>
<proteinExistence type="predicted"/>
<evidence type="ECO:0000256" key="2">
    <source>
        <dbReference type="ARBA" id="ARBA00022777"/>
    </source>
</evidence>
<feature type="chain" id="PRO_5003706480" evidence="5">
    <location>
        <begin position="18"/>
        <end position="693"/>
    </location>
</feature>
<dbReference type="SUPFAM" id="SSF55874">
    <property type="entry name" value="ATPase domain of HSP90 chaperone/DNA topoisomerase II/histidine kinase"/>
    <property type="match status" value="1"/>
</dbReference>
<keyword evidence="4" id="KW-0472">Membrane</keyword>
<keyword evidence="2 7" id="KW-0418">Kinase</keyword>
<feature type="domain" description="Signal transduction histidine kinase subgroup 3 dimerisation and phosphoacceptor" evidence="6">
    <location>
        <begin position="491"/>
        <end position="554"/>
    </location>
</feature>
<protein>
    <submittedName>
        <fullName evidence="7">Histidine kinase</fullName>
    </submittedName>
</protein>
<dbReference type="PANTHER" id="PTHR24421:SF62">
    <property type="entry name" value="SENSORY TRANSDUCTION HISTIDINE KINASE"/>
    <property type="match status" value="1"/>
</dbReference>
<sequence length="693" mass="74949">MTATFILLAAMSFSDVAALSRTEAAHAGDVCATGVVTQVVGWREASGVFADVADPNGRGIYFSGETQRTPTAHIDGADAFKLGDVIEVKGVATPLAFAPGIRASSIKIVGRMTLPPFAGKTLFDMRGGRLDNARVRMSGVLAGVRSVESSRLDPNARIVQLTLNTDEGRFVAHVPGTVDEWRPLLDAELEVCGCAMSAYNMRAEFRGVQMEVAAPSDISVKKPPHASPFDLEPTPVAELMSFSPHPGDCHAKLVRGVVTFVCARKRFFYLQDGTHGLKVEMDVPDGISPGFRVDVVGFPIKVDGCGELRGMSARTGEWAGLPEPQYGDLDDYLRWQYYSDDGSINDIVWRRMSFVARVIRAEGDGESSELVVAVSNVTCRVHLEGPLPDIFENAQEMRPLARITAVAEPSVSDALTDDRQPEMKSISFAAASPGDIEFIPDGEWRRRMNARVLNAAALAVGTLLAALIAIGIVRIVRDKRERGRIAAITAERKRMAADLHDTIEQNLAGAKMLMESSLSIAPDVPPAVAEAVKGAAAVLAHAKSEIRATIFNLRCDEMFDRKPEDVFREMMRHLDRGKVNARCRLRGLPDHLPGAFFSDLIGIVQEATTNALKHGRAKNIVLVSDPSTGDGKRGFVLRVLNDGEPFDAAAALGPEAGHFGLAGMRERAKRNGMRISWGGEGRWTSVEVEVASI</sequence>
<evidence type="ECO:0000256" key="5">
    <source>
        <dbReference type="SAM" id="SignalP"/>
    </source>
</evidence>
<evidence type="ECO:0000256" key="1">
    <source>
        <dbReference type="ARBA" id="ARBA00022679"/>
    </source>
</evidence>
<dbReference type="Gene3D" id="3.30.565.10">
    <property type="entry name" value="Histidine kinase-like ATPase, C-terminal domain"/>
    <property type="match status" value="1"/>
</dbReference>
<keyword evidence="3" id="KW-0902">Two-component regulatory system</keyword>
<dbReference type="EMBL" id="JQ303339">
    <property type="protein sequence ID" value="AFN57686.1"/>
    <property type="molecule type" value="Genomic_DNA"/>
</dbReference>
<evidence type="ECO:0000259" key="6">
    <source>
        <dbReference type="Pfam" id="PF07730"/>
    </source>
</evidence>
<organism evidence="7">
    <name type="scientific">uncultured bacterium r_03</name>
    <dbReference type="NCBI Taxonomy" id="1132278"/>
    <lineage>
        <taxon>Bacteria</taxon>
        <taxon>environmental samples</taxon>
    </lineage>
</organism>
<keyword evidence="1" id="KW-0808">Transferase</keyword>